<dbReference type="Pfam" id="PF13449">
    <property type="entry name" value="Phytase-like"/>
    <property type="match status" value="1"/>
</dbReference>
<evidence type="ECO:0000313" key="2">
    <source>
        <dbReference type="EMBL" id="BDY12516.1"/>
    </source>
</evidence>
<dbReference type="RefSeq" id="WP_286337708.1">
    <property type="nucleotide sequence ID" value="NZ_AP027370.1"/>
</dbReference>
<organism evidence="2 3">
    <name type="scientific">Hydrogenimonas cancrithermarum</name>
    <dbReference type="NCBI Taxonomy" id="2993563"/>
    <lineage>
        <taxon>Bacteria</taxon>
        <taxon>Pseudomonadati</taxon>
        <taxon>Campylobacterota</taxon>
        <taxon>Epsilonproteobacteria</taxon>
        <taxon>Campylobacterales</taxon>
        <taxon>Hydrogenimonadaceae</taxon>
        <taxon>Hydrogenimonas</taxon>
    </lineage>
</organism>
<accession>A0ABM8FJP6</accession>
<keyword evidence="2" id="KW-0449">Lipoprotein</keyword>
<sequence length="307" mass="35224">MKIILFLSILFGSLHADMEKYDLSPASAKRMVEILDAKAIRFSPKNGIPFTGVSDLAYDSETKTLYAISDEGYLYVMKLRIGNGKIEHVALLKRHRLKDESGRPLHGKKWRDAEGLALTPKGLAVSFERKPRIVLYTPRGGYMEKVKISKILQKKSHYRGKNSMLEGVARHPVYGIVTAPERPLEKQDAAFHTIYAKMRRWRFPATAALTAIEVMPNGDFLVLERSYDWLTRRRRTILSRVHSRSCEQKVCRTERLADLDSEQGWHLDNFEGLTHVEANRYLMISDDNGNPFQKTVLVLFEIFPKSD</sequence>
<reference evidence="2 3" key="1">
    <citation type="submission" date="2023-03" db="EMBL/GenBank/DDBJ databases">
        <title>Description of Hydrogenimonas sp. ISO32.</title>
        <authorList>
            <person name="Mino S."/>
            <person name="Fukazawa S."/>
            <person name="Sawabe T."/>
        </authorList>
    </citation>
    <scope>NUCLEOTIDE SEQUENCE [LARGE SCALE GENOMIC DNA]</scope>
    <source>
        <strain evidence="2 3">ISO32</strain>
    </source>
</reference>
<dbReference type="EMBL" id="AP027370">
    <property type="protein sequence ID" value="BDY12516.1"/>
    <property type="molecule type" value="Genomic_DNA"/>
</dbReference>
<dbReference type="PIRSF" id="PIRSF031900">
    <property type="entry name" value="UCP031900"/>
    <property type="match status" value="1"/>
</dbReference>
<proteinExistence type="predicted"/>
<name>A0ABM8FJP6_9BACT</name>
<dbReference type="InterPro" id="IPR014567">
    <property type="entry name" value="UCP031900"/>
</dbReference>
<gene>
    <name evidence="2" type="ORF">HCR_08280</name>
</gene>
<dbReference type="InterPro" id="IPR027372">
    <property type="entry name" value="Phytase-like_dom"/>
</dbReference>
<dbReference type="Proteomes" id="UP001321445">
    <property type="component" value="Chromosome"/>
</dbReference>
<evidence type="ECO:0000313" key="3">
    <source>
        <dbReference type="Proteomes" id="UP001321445"/>
    </source>
</evidence>
<evidence type="ECO:0000259" key="1">
    <source>
        <dbReference type="Pfam" id="PF13449"/>
    </source>
</evidence>
<dbReference type="SUPFAM" id="SSF75011">
    <property type="entry name" value="3-carboxy-cis,cis-mucoante lactonizing enzyme"/>
    <property type="match status" value="1"/>
</dbReference>
<keyword evidence="3" id="KW-1185">Reference proteome</keyword>
<protein>
    <submittedName>
        <fullName evidence="2">Lipoprotein</fullName>
    </submittedName>
</protein>
<feature type="domain" description="Phytase-like" evidence="1">
    <location>
        <begin position="48"/>
        <end position="289"/>
    </location>
</feature>